<proteinExistence type="predicted"/>
<dbReference type="SUPFAM" id="SSF51735">
    <property type="entry name" value="NAD(P)-binding Rossmann-fold domains"/>
    <property type="match status" value="1"/>
</dbReference>
<feature type="compositionally biased region" description="Low complexity" evidence="1">
    <location>
        <begin position="53"/>
        <end position="64"/>
    </location>
</feature>
<evidence type="ECO:0000313" key="3">
    <source>
        <dbReference type="Proteomes" id="UP000184501"/>
    </source>
</evidence>
<dbReference type="Gene3D" id="3.40.50.720">
    <property type="entry name" value="NAD(P)-binding Rossmann-like Domain"/>
    <property type="match status" value="1"/>
</dbReference>
<feature type="region of interest" description="Disordered" evidence="1">
    <location>
        <begin position="142"/>
        <end position="161"/>
    </location>
</feature>
<feature type="compositionally biased region" description="Basic and acidic residues" evidence="1">
    <location>
        <begin position="142"/>
        <end position="153"/>
    </location>
</feature>
<keyword evidence="3" id="KW-1185">Reference proteome</keyword>
<gene>
    <name evidence="2" type="ORF">SAMN05444320_102128</name>
</gene>
<protein>
    <submittedName>
        <fullName evidence="2">Uncharacterized protein</fullName>
    </submittedName>
</protein>
<evidence type="ECO:0000256" key="1">
    <source>
        <dbReference type="SAM" id="MobiDB-lite"/>
    </source>
</evidence>
<feature type="region of interest" description="Disordered" evidence="1">
    <location>
        <begin position="36"/>
        <end position="83"/>
    </location>
</feature>
<dbReference type="RefSeq" id="WP_073480436.1">
    <property type="nucleotide sequence ID" value="NZ_FQVN01000002.1"/>
</dbReference>
<evidence type="ECO:0000313" key="2">
    <source>
        <dbReference type="EMBL" id="SHE97117.1"/>
    </source>
</evidence>
<dbReference type="AlphaFoldDB" id="A0A1M4XU57"/>
<name>A0A1M4XU57_STRHI</name>
<organism evidence="2 3">
    <name type="scientific">Streptoalloteichus hindustanus</name>
    <dbReference type="NCBI Taxonomy" id="2017"/>
    <lineage>
        <taxon>Bacteria</taxon>
        <taxon>Bacillati</taxon>
        <taxon>Actinomycetota</taxon>
        <taxon>Actinomycetes</taxon>
        <taxon>Pseudonocardiales</taxon>
        <taxon>Pseudonocardiaceae</taxon>
        <taxon>Streptoalloteichus</taxon>
    </lineage>
</organism>
<dbReference type="STRING" id="2017.SAMN05444320_102128"/>
<sequence>MSRRRALVLGGTGMLAGCVAGLLADGWHVVTPARRHREIRAEPETSTEPPRPGAAARAALGLPGQVPMAPTASTGRRQDPARARWVHADWAEPDALATAAGEALGGPADLLVASVPGSHRTAVLHAVAPLLAEGAPVVVVRGSDEPSTRESVPRSHPTHHAVLGLGHGAGVSRWLTHAEISDGVLAVVRRALAGEPPDSHQIGEPGPWRR</sequence>
<dbReference type="Proteomes" id="UP000184501">
    <property type="component" value="Unassembled WGS sequence"/>
</dbReference>
<dbReference type="InterPro" id="IPR036291">
    <property type="entry name" value="NAD(P)-bd_dom_sf"/>
</dbReference>
<dbReference type="EMBL" id="FQVN01000002">
    <property type="protein sequence ID" value="SHE97117.1"/>
    <property type="molecule type" value="Genomic_DNA"/>
</dbReference>
<dbReference type="PROSITE" id="PS51257">
    <property type="entry name" value="PROKAR_LIPOPROTEIN"/>
    <property type="match status" value="1"/>
</dbReference>
<dbReference type="OrthoDB" id="4335506at2"/>
<reference evidence="2 3" key="1">
    <citation type="submission" date="2016-11" db="EMBL/GenBank/DDBJ databases">
        <authorList>
            <person name="Jaros S."/>
            <person name="Januszkiewicz K."/>
            <person name="Wedrychowicz H."/>
        </authorList>
    </citation>
    <scope>NUCLEOTIDE SEQUENCE [LARGE SCALE GENOMIC DNA]</scope>
    <source>
        <strain evidence="2 3">DSM 44523</strain>
    </source>
</reference>
<accession>A0A1M4XU57</accession>